<accession>A0A0F5YIR6</accession>
<dbReference type="Proteomes" id="UP000033607">
    <property type="component" value="Unassembled WGS sequence"/>
</dbReference>
<comment type="caution">
    <text evidence="1">The sequence shown here is derived from an EMBL/GenBank/DDBJ whole genome shotgun (WGS) entry which is preliminary data.</text>
</comment>
<gene>
    <name evidence="1" type="ORF">WN50_07000</name>
</gene>
<evidence type="ECO:0000313" key="1">
    <source>
        <dbReference type="EMBL" id="KKD38786.1"/>
    </source>
</evidence>
<evidence type="ECO:0000313" key="2">
    <source>
        <dbReference type="Proteomes" id="UP000033607"/>
    </source>
</evidence>
<dbReference type="RefSeq" id="WP_046277804.1">
    <property type="nucleotide sequence ID" value="NZ_LATL02000353.1"/>
</dbReference>
<organism evidence="1 2">
    <name type="scientific">Limnoraphis robusta CS-951</name>
    <dbReference type="NCBI Taxonomy" id="1637645"/>
    <lineage>
        <taxon>Bacteria</taxon>
        <taxon>Bacillati</taxon>
        <taxon>Cyanobacteriota</taxon>
        <taxon>Cyanophyceae</taxon>
        <taxon>Oscillatoriophycideae</taxon>
        <taxon>Oscillatoriales</taxon>
        <taxon>Sirenicapillariaceae</taxon>
        <taxon>Limnoraphis</taxon>
    </lineage>
</organism>
<protein>
    <submittedName>
        <fullName evidence="1">Uncharacterized protein</fullName>
    </submittedName>
</protein>
<proteinExistence type="predicted"/>
<dbReference type="EMBL" id="LATL02000353">
    <property type="protein sequence ID" value="KKD38786.1"/>
    <property type="molecule type" value="Genomic_DNA"/>
</dbReference>
<dbReference type="AlphaFoldDB" id="A0A0F5YIR6"/>
<reference evidence="1 2" key="1">
    <citation type="submission" date="2015-06" db="EMBL/GenBank/DDBJ databases">
        <title>Draft genome assembly of filamentous brackish cyanobacterium Limnoraphis robusta strain CS-951.</title>
        <authorList>
            <person name="Willis A."/>
            <person name="Parks M."/>
            <person name="Burford M.A."/>
        </authorList>
    </citation>
    <scope>NUCLEOTIDE SEQUENCE [LARGE SCALE GENOMIC DNA]</scope>
    <source>
        <strain evidence="1 2">CS-951</strain>
    </source>
</reference>
<sequence length="187" mass="20190">MASANQDLLDKLLSLAVDNAPSANIGVKSTTIPGYPLFSGWGFLTAIEVDQSKGTRKALMLCPFVSVPAVSLQVQAACQPVGLIETEMTYPQNLKLKIPNHLNASQLCEGSPYLFMAALKPGAVGGNRGSNAIAYWDGYLMAASQSTEIINPFFKEFKSSLNYVSNTSQPVYDQYNTSSQYSTSEDE</sequence>
<name>A0A0F5YIR6_9CYAN</name>